<evidence type="ECO:0000256" key="3">
    <source>
        <dbReference type="SAM" id="SignalP"/>
    </source>
</evidence>
<dbReference type="GO" id="GO:0004869">
    <property type="term" value="F:cysteine-type endopeptidase inhibitor activity"/>
    <property type="evidence" value="ECO:0007669"/>
    <property type="project" value="UniProtKB-KW"/>
</dbReference>
<dbReference type="InterPro" id="IPR046350">
    <property type="entry name" value="Cystatin_sf"/>
</dbReference>
<dbReference type="Gene3D" id="3.10.450.10">
    <property type="match status" value="1"/>
</dbReference>
<dbReference type="PROSITE" id="PS00287">
    <property type="entry name" value="CYSTATIN"/>
    <property type="match status" value="1"/>
</dbReference>
<reference evidence="5" key="1">
    <citation type="journal article" date="2013" name="Genome Biol.">
        <title>Reference genomes and transcriptomes of Nicotiana sylvestris and Nicotiana tomentosiformis.</title>
        <authorList>
            <person name="Sierro N."/>
            <person name="Battey J.N."/>
            <person name="Ouadi S."/>
            <person name="Bovet L."/>
            <person name="Goepfert S."/>
            <person name="Bakaher N."/>
            <person name="Peitsch M.C."/>
            <person name="Ivanov N.V."/>
        </authorList>
    </citation>
    <scope>NUCLEOTIDE SEQUENCE [LARGE SCALE GENOMIC DNA]</scope>
</reference>
<dbReference type="InterPro" id="IPR000010">
    <property type="entry name" value="Cystatin_dom"/>
</dbReference>
<evidence type="ECO:0000313" key="6">
    <source>
        <dbReference type="RefSeq" id="XP_009762060.1"/>
    </source>
</evidence>
<evidence type="ECO:0000259" key="4">
    <source>
        <dbReference type="SMART" id="SM00043"/>
    </source>
</evidence>
<dbReference type="Pfam" id="PF16845">
    <property type="entry name" value="SQAPI"/>
    <property type="match status" value="1"/>
</dbReference>
<reference evidence="6" key="2">
    <citation type="submission" date="2025-08" db="UniProtKB">
        <authorList>
            <consortium name="RefSeq"/>
        </authorList>
    </citation>
    <scope>IDENTIFICATION</scope>
    <source>
        <tissue evidence="6">Leaf</tissue>
    </source>
</reference>
<feature type="domain" description="Cystatin" evidence="4">
    <location>
        <begin position="31"/>
        <end position="134"/>
    </location>
</feature>
<evidence type="ECO:0000256" key="1">
    <source>
        <dbReference type="ARBA" id="ARBA00022690"/>
    </source>
</evidence>
<dbReference type="PANTHER" id="PTHR47373:SF1">
    <property type="entry name" value="CYSTEINE PROTEINASE INHIBITOR 2"/>
    <property type="match status" value="1"/>
</dbReference>
<feature type="signal peptide" evidence="3">
    <location>
        <begin position="1"/>
        <end position="27"/>
    </location>
</feature>
<keyword evidence="5" id="KW-1185">Reference proteome</keyword>
<evidence type="ECO:0000256" key="2">
    <source>
        <dbReference type="ARBA" id="ARBA00022704"/>
    </source>
</evidence>
<dbReference type="InterPro" id="IPR018073">
    <property type="entry name" value="Prot_inh_cystat_CS"/>
</dbReference>
<gene>
    <name evidence="6" type="primary">LOC104214127</name>
</gene>
<dbReference type="KEGG" id="nsy:104214127"/>
<dbReference type="CDD" id="cd00042">
    <property type="entry name" value="CY"/>
    <property type="match status" value="1"/>
</dbReference>
<dbReference type="AlphaFoldDB" id="A0A1U7VJP2"/>
<accession>A0A1U7VJP2</accession>
<feature type="chain" id="PRO_5018672524" evidence="3">
    <location>
        <begin position="28"/>
        <end position="138"/>
    </location>
</feature>
<dbReference type="eggNOG" id="ENOG502S4YZ">
    <property type="taxonomic scope" value="Eukaryota"/>
</dbReference>
<keyword evidence="3" id="KW-0732">Signal</keyword>
<organism evidence="5 6">
    <name type="scientific">Nicotiana sylvestris</name>
    <name type="common">Wood tobacco</name>
    <name type="synonym">South American tobacco</name>
    <dbReference type="NCBI Taxonomy" id="4096"/>
    <lineage>
        <taxon>Eukaryota</taxon>
        <taxon>Viridiplantae</taxon>
        <taxon>Streptophyta</taxon>
        <taxon>Embryophyta</taxon>
        <taxon>Tracheophyta</taxon>
        <taxon>Spermatophyta</taxon>
        <taxon>Magnoliopsida</taxon>
        <taxon>eudicotyledons</taxon>
        <taxon>Gunneridae</taxon>
        <taxon>Pentapetalae</taxon>
        <taxon>asterids</taxon>
        <taxon>lamiids</taxon>
        <taxon>Solanales</taxon>
        <taxon>Solanaceae</taxon>
        <taxon>Nicotianoideae</taxon>
        <taxon>Nicotianeae</taxon>
        <taxon>Nicotiana</taxon>
    </lineage>
</organism>
<dbReference type="Proteomes" id="UP000189701">
    <property type="component" value="Unplaced"/>
</dbReference>
<dbReference type="OrthoDB" id="1908104at2759"/>
<dbReference type="PANTHER" id="PTHR47373">
    <property type="entry name" value="CYSTEINE PROTEINASE INHIBITOR 2"/>
    <property type="match status" value="1"/>
</dbReference>
<dbReference type="SUPFAM" id="SSF54403">
    <property type="entry name" value="Cystatin/monellin"/>
    <property type="match status" value="1"/>
</dbReference>
<protein>
    <submittedName>
        <fullName evidence="6">Cysteine proteinase inhibitor B-like</fullName>
    </submittedName>
</protein>
<keyword evidence="1" id="KW-0646">Protease inhibitor</keyword>
<evidence type="ECO:0000313" key="5">
    <source>
        <dbReference type="Proteomes" id="UP000189701"/>
    </source>
</evidence>
<dbReference type="RefSeq" id="XP_009762060.1">
    <property type="nucleotide sequence ID" value="XM_009763758.1"/>
</dbReference>
<keyword evidence="2" id="KW-0789">Thiol protease inhibitor</keyword>
<sequence length="138" mass="15331">MAKITKILSLILLFFIISLFSSTPTSALGGKKLGGRTQIQDVKTNKEIQDLGKFCVEEYNRNLQKQKQKVNNNNNNGLLSFSEVVEAEKQVVSGIKYYLKISATTSSGSPKMFDAVLVVKAWEKKKELLNFSPSPATK</sequence>
<proteinExistence type="predicted"/>
<name>A0A1U7VJP2_NICSY</name>
<dbReference type="GeneID" id="104214127"/>
<dbReference type="STRING" id="4096.A0A1U7VJP2"/>
<dbReference type="SMART" id="SM00043">
    <property type="entry name" value="CY"/>
    <property type="match status" value="1"/>
</dbReference>